<accession>A0ACC1R4E0</accession>
<proteinExistence type="predicted"/>
<evidence type="ECO:0000313" key="2">
    <source>
        <dbReference type="Proteomes" id="UP001148737"/>
    </source>
</evidence>
<reference evidence="1" key="1">
    <citation type="submission" date="2022-07" db="EMBL/GenBank/DDBJ databases">
        <title>Genome Sequence of Lecanicillium saksenae.</title>
        <authorList>
            <person name="Buettner E."/>
        </authorList>
    </citation>
    <scope>NUCLEOTIDE SEQUENCE</scope>
    <source>
        <strain evidence="1">VT-O1</strain>
    </source>
</reference>
<protein>
    <submittedName>
        <fullName evidence="1">Uncharacterized protein</fullName>
    </submittedName>
</protein>
<organism evidence="1 2">
    <name type="scientific">Lecanicillium saksenae</name>
    <dbReference type="NCBI Taxonomy" id="468837"/>
    <lineage>
        <taxon>Eukaryota</taxon>
        <taxon>Fungi</taxon>
        <taxon>Dikarya</taxon>
        <taxon>Ascomycota</taxon>
        <taxon>Pezizomycotina</taxon>
        <taxon>Sordariomycetes</taxon>
        <taxon>Hypocreomycetidae</taxon>
        <taxon>Hypocreales</taxon>
        <taxon>Cordycipitaceae</taxon>
        <taxon>Lecanicillium</taxon>
    </lineage>
</organism>
<dbReference type="EMBL" id="JANAKD010000056">
    <property type="protein sequence ID" value="KAJ3498339.1"/>
    <property type="molecule type" value="Genomic_DNA"/>
</dbReference>
<dbReference type="Proteomes" id="UP001148737">
    <property type="component" value="Unassembled WGS sequence"/>
</dbReference>
<name>A0ACC1R4E0_9HYPO</name>
<gene>
    <name evidence="1" type="ORF">NLG97_g1197</name>
</gene>
<keyword evidence="2" id="KW-1185">Reference proteome</keyword>
<evidence type="ECO:0000313" key="1">
    <source>
        <dbReference type="EMBL" id="KAJ3498339.1"/>
    </source>
</evidence>
<sequence>MLPESLVSTYLEYKKDTDSIASWLASTAKAAGFKASNLAGPPTQSAGGGRLKGKARQQAKKNNLSKPVVASTAKYTIRLRDFTVLAEYILGKAIAVPLSFQSTLDRAITARGGFGAKLEKHGSTVEPGNDAKHENFVDVLKHVRVILTSLMPAPTDEPSAEDDTLFNRFAGLTVYEPSEEFLAAPDIERPPTHEADPVDYAAETPSSFEDAMFALFMLMNDMNRARSTIKWVWKGFNDFIFDVVPAAVATNTTIELVRNMMDDIVPMLDKYGGLKKCLEKCYIIKCLESGFGISELTSAGRTKDNFNYDTYDAASETFYMAFRLVEAFQAVLLPGQLPLYKDGIFGTYDANSDRARKSGLSKFHDDRALTMPFFADLTTVVLNVPDWPVHDEALRGMKEMTKTGKIPLYLVFATQVFLDVTYTLGPSIEKGWQLLNTHTNFIANDVTGHLDYHANLKVDTWPASNDQMLKWLSSSIQWLVKDPIFKVQSRLFQRQGVVPNSSNLNRIFRMSPVLSGLVLYHFRFKYRDAGIAIANAWGSIQYTGHLYDAVRTSKLLPRSWPDMDIVKMLLGTDSFYAGGEEPKTLKDQFKKHCLQMGVSAAALANTRRKGTRLASKSGPRGINLNAPVSTMFEERYVNDSAVVLKGEDINRIVQISMYQLETDEETGETVLGKIEDEKVLKEKKKLQHELKRGSKWSSAQPRVSLVKLTELLVNSMQAETLEFSFPYMRMHRLCWQHLRAVRVSCDSLLRKLIGPDYLETENQLPHLVGYLLMLACGAEKHAIDLRPLQAAAAAVSEMLAHGKGDFIMKKILSELDMEIEIEEE</sequence>
<comment type="caution">
    <text evidence="1">The sequence shown here is derived from an EMBL/GenBank/DDBJ whole genome shotgun (WGS) entry which is preliminary data.</text>
</comment>